<organism evidence="1 2">
    <name type="scientific">Enterococcus villorum ATCC 700913</name>
    <dbReference type="NCBI Taxonomy" id="1158604"/>
    <lineage>
        <taxon>Bacteria</taxon>
        <taxon>Bacillati</taxon>
        <taxon>Bacillota</taxon>
        <taxon>Bacilli</taxon>
        <taxon>Lactobacillales</taxon>
        <taxon>Enterococcaceae</taxon>
        <taxon>Enterococcus</taxon>
    </lineage>
</organism>
<name>A0ABP2US04_9ENTE</name>
<dbReference type="EMBL" id="AJAN01000021">
    <property type="protein sequence ID" value="EOH89881.1"/>
    <property type="molecule type" value="Genomic_DNA"/>
</dbReference>
<dbReference type="Proteomes" id="UP000013866">
    <property type="component" value="Unassembled WGS sequence"/>
</dbReference>
<accession>A0ABP2US04</accession>
<evidence type="ECO:0000313" key="1">
    <source>
        <dbReference type="EMBL" id="EOH89881.1"/>
    </source>
</evidence>
<comment type="caution">
    <text evidence="1">The sequence shown here is derived from an EMBL/GenBank/DDBJ whole genome shotgun (WGS) entry which is preliminary data.</text>
</comment>
<protein>
    <submittedName>
        <fullName evidence="1">Uncharacterized protein</fullName>
    </submittedName>
</protein>
<proteinExistence type="predicted"/>
<gene>
    <name evidence="1" type="ORF">UAO_01125</name>
</gene>
<sequence>MNTSSPLDHPFITKVQKLFSENPSENGIFARIGFFYWLYDSRRFIDC</sequence>
<reference evidence="1 2" key="1">
    <citation type="submission" date="2013-02" db="EMBL/GenBank/DDBJ databases">
        <title>The Genome Sequence of Enterococcus villorum ATCC_700913.</title>
        <authorList>
            <consortium name="The Broad Institute Genome Sequencing Platform"/>
            <consortium name="The Broad Institute Genome Sequencing Center for Infectious Disease"/>
            <person name="Earl A.M."/>
            <person name="Gilmore M.S."/>
            <person name="Lebreton F."/>
            <person name="Walker B."/>
            <person name="Young S.K."/>
            <person name="Zeng Q."/>
            <person name="Gargeya S."/>
            <person name="Fitzgerald M."/>
            <person name="Haas B."/>
            <person name="Abouelleil A."/>
            <person name="Alvarado L."/>
            <person name="Arachchi H.M."/>
            <person name="Berlin A.M."/>
            <person name="Chapman S.B."/>
            <person name="Dewar J."/>
            <person name="Goldberg J."/>
            <person name="Griggs A."/>
            <person name="Gujja S."/>
            <person name="Hansen M."/>
            <person name="Howarth C."/>
            <person name="Imamovic A."/>
            <person name="Larimer J."/>
            <person name="McCowan C."/>
            <person name="Murphy C."/>
            <person name="Neiman D."/>
            <person name="Pearson M."/>
            <person name="Priest M."/>
            <person name="Roberts A."/>
            <person name="Saif S."/>
            <person name="Shea T."/>
            <person name="Sisk P."/>
            <person name="Sykes S."/>
            <person name="Wortman J."/>
            <person name="Nusbaum C."/>
            <person name="Birren B."/>
        </authorList>
    </citation>
    <scope>NUCLEOTIDE SEQUENCE [LARGE SCALE GENOMIC DNA]</scope>
    <source>
        <strain evidence="1 2">ATCC 700913</strain>
    </source>
</reference>
<keyword evidence="2" id="KW-1185">Reference proteome</keyword>
<evidence type="ECO:0000313" key="2">
    <source>
        <dbReference type="Proteomes" id="UP000013866"/>
    </source>
</evidence>